<evidence type="ECO:0000259" key="3">
    <source>
        <dbReference type="SMART" id="SM00822"/>
    </source>
</evidence>
<reference evidence="4 5" key="1">
    <citation type="submission" date="2020-07" db="EMBL/GenBank/DDBJ databases">
        <title>Sequencing the genomes of 1000 actinobacteria strains.</title>
        <authorList>
            <person name="Klenk H.-P."/>
        </authorList>
    </citation>
    <scope>NUCLEOTIDE SEQUENCE [LARGE SCALE GENOMIC DNA]</scope>
    <source>
        <strain evidence="4 5">DSM 40398</strain>
    </source>
</reference>
<dbReference type="InterPro" id="IPR057326">
    <property type="entry name" value="KR_dom"/>
</dbReference>
<dbReference type="PROSITE" id="PS00061">
    <property type="entry name" value="ADH_SHORT"/>
    <property type="match status" value="1"/>
</dbReference>
<dbReference type="CDD" id="cd05233">
    <property type="entry name" value="SDR_c"/>
    <property type="match status" value="1"/>
</dbReference>
<dbReference type="InterPro" id="IPR036291">
    <property type="entry name" value="NAD(P)-bd_dom_sf"/>
</dbReference>
<evidence type="ECO:0000313" key="4">
    <source>
        <dbReference type="EMBL" id="NYD48195.1"/>
    </source>
</evidence>
<dbReference type="EMBL" id="JACCBA010000001">
    <property type="protein sequence ID" value="NYD48195.1"/>
    <property type="molecule type" value="Genomic_DNA"/>
</dbReference>
<comment type="caution">
    <text evidence="4">The sequence shown here is derived from an EMBL/GenBank/DDBJ whole genome shotgun (WGS) entry which is preliminary data.</text>
</comment>
<dbReference type="SUPFAM" id="SSF51735">
    <property type="entry name" value="NAD(P)-binding Rossmann-fold domains"/>
    <property type="match status" value="1"/>
</dbReference>
<dbReference type="InterPro" id="IPR020904">
    <property type="entry name" value="Sc_DH/Rdtase_CS"/>
</dbReference>
<dbReference type="PANTHER" id="PTHR43943:SF2">
    <property type="entry name" value="DEHYDROGENASE_REDUCTASE 4"/>
    <property type="match status" value="1"/>
</dbReference>
<keyword evidence="2" id="KW-0560">Oxidoreductase</keyword>
<dbReference type="Pfam" id="PF13561">
    <property type="entry name" value="adh_short_C2"/>
    <property type="match status" value="1"/>
</dbReference>
<proteinExistence type="inferred from homology"/>
<evidence type="ECO:0000256" key="1">
    <source>
        <dbReference type="ARBA" id="ARBA00006484"/>
    </source>
</evidence>
<evidence type="ECO:0000313" key="5">
    <source>
        <dbReference type="Proteomes" id="UP000529783"/>
    </source>
</evidence>
<organism evidence="4 5">
    <name type="scientific">Actinomadura luteofluorescens</name>
    <dbReference type="NCBI Taxonomy" id="46163"/>
    <lineage>
        <taxon>Bacteria</taxon>
        <taxon>Bacillati</taxon>
        <taxon>Actinomycetota</taxon>
        <taxon>Actinomycetes</taxon>
        <taxon>Streptosporangiales</taxon>
        <taxon>Thermomonosporaceae</taxon>
        <taxon>Actinomadura</taxon>
    </lineage>
</organism>
<sequence>MRTEQSTTWREGGMAVLADKVAVVTGGSTGIGFATARAFLEEGARVFITGRRKDALDAAVAELGPAVTGVVCDVSVPSELDAFYETVRDQAGRIDVLVANAGIGIVAPLGEVTEDLIDSIFAVNVKGTIFTVQQALPLLGANASVILTGSTAGTRPDRGLEVYGASKAAIRNLARGWALSSRTRGFRVNVVSPGGTRTPGLLDLVTPEMLKQAEGAVPLGRLAEPEEIAAVTTFLASDASSYVNGAEFFADGGYAQV</sequence>
<dbReference type="AlphaFoldDB" id="A0A7Y9EI27"/>
<gene>
    <name evidence="4" type="ORF">BJY14_004178</name>
</gene>
<keyword evidence="5" id="KW-1185">Reference proteome</keyword>
<dbReference type="FunFam" id="3.40.50.720:FF:000084">
    <property type="entry name" value="Short-chain dehydrogenase reductase"/>
    <property type="match status" value="1"/>
</dbReference>
<dbReference type="Gene3D" id="3.40.50.720">
    <property type="entry name" value="NAD(P)-binding Rossmann-like Domain"/>
    <property type="match status" value="1"/>
</dbReference>
<evidence type="ECO:0000256" key="2">
    <source>
        <dbReference type="ARBA" id="ARBA00023002"/>
    </source>
</evidence>
<comment type="similarity">
    <text evidence="1">Belongs to the short-chain dehydrogenases/reductases (SDR) family.</text>
</comment>
<dbReference type="PANTHER" id="PTHR43943">
    <property type="entry name" value="DEHYDROGENASE/REDUCTASE (SDR FAMILY) MEMBER 4"/>
    <property type="match status" value="1"/>
</dbReference>
<dbReference type="SMART" id="SM00822">
    <property type="entry name" value="PKS_KR"/>
    <property type="match status" value="1"/>
</dbReference>
<dbReference type="PRINTS" id="PR00081">
    <property type="entry name" value="GDHRDH"/>
</dbReference>
<dbReference type="InterPro" id="IPR002347">
    <property type="entry name" value="SDR_fam"/>
</dbReference>
<dbReference type="Proteomes" id="UP000529783">
    <property type="component" value="Unassembled WGS sequence"/>
</dbReference>
<name>A0A7Y9EI27_9ACTN</name>
<feature type="domain" description="Ketoreductase" evidence="3">
    <location>
        <begin position="20"/>
        <end position="198"/>
    </location>
</feature>
<accession>A0A7Y9EI27</accession>
<protein>
    <submittedName>
        <fullName evidence="4">NAD(P)-dependent dehydrogenase (Short-subunit alcohol dehydrogenase family)</fullName>
    </submittedName>
</protein>
<dbReference type="GO" id="GO:0016491">
    <property type="term" value="F:oxidoreductase activity"/>
    <property type="evidence" value="ECO:0007669"/>
    <property type="project" value="UniProtKB-KW"/>
</dbReference>